<dbReference type="Proteomes" id="UP001212821">
    <property type="component" value="Chromosome"/>
</dbReference>
<keyword evidence="4" id="KW-0949">S-adenosyl-L-methionine</keyword>
<evidence type="ECO:0000256" key="4">
    <source>
        <dbReference type="ARBA" id="ARBA00022691"/>
    </source>
</evidence>
<accession>A0ABY7Q985</accession>
<dbReference type="PANTHER" id="PTHR43409">
    <property type="entry name" value="ANAEROBIC MAGNESIUM-PROTOPORPHYRIN IX MONOMETHYL ESTER CYCLASE-RELATED"/>
    <property type="match status" value="1"/>
</dbReference>
<evidence type="ECO:0000259" key="10">
    <source>
        <dbReference type="PROSITE" id="PS51918"/>
    </source>
</evidence>
<evidence type="ECO:0000256" key="6">
    <source>
        <dbReference type="ARBA" id="ARBA00023004"/>
    </source>
</evidence>
<dbReference type="RefSeq" id="WP_270147355.1">
    <property type="nucleotide sequence ID" value="NZ_CP115450.1"/>
</dbReference>
<dbReference type="InterPro" id="IPR023404">
    <property type="entry name" value="rSAM_horseshoe"/>
</dbReference>
<dbReference type="InterPro" id="IPR058240">
    <property type="entry name" value="rSAM_sf"/>
</dbReference>
<organism evidence="11 12">
    <name type="scientific">Kitasatospora cathayae</name>
    <dbReference type="NCBI Taxonomy" id="3004092"/>
    <lineage>
        <taxon>Bacteria</taxon>
        <taxon>Bacillati</taxon>
        <taxon>Actinomycetota</taxon>
        <taxon>Actinomycetes</taxon>
        <taxon>Kitasatosporales</taxon>
        <taxon>Streptomycetaceae</taxon>
        <taxon>Kitasatospora</taxon>
    </lineage>
</organism>
<evidence type="ECO:0000259" key="9">
    <source>
        <dbReference type="PROSITE" id="PS51332"/>
    </source>
</evidence>
<feature type="domain" description="B12-binding" evidence="9">
    <location>
        <begin position="11"/>
        <end position="150"/>
    </location>
</feature>
<keyword evidence="7" id="KW-0411">Iron-sulfur</keyword>
<dbReference type="SFLD" id="SFLDS00029">
    <property type="entry name" value="Radical_SAM"/>
    <property type="match status" value="1"/>
</dbReference>
<dbReference type="PANTHER" id="PTHR43409:SF7">
    <property type="entry name" value="BLL1977 PROTEIN"/>
    <property type="match status" value="1"/>
</dbReference>
<evidence type="ECO:0000256" key="1">
    <source>
        <dbReference type="ARBA" id="ARBA00001966"/>
    </source>
</evidence>
<dbReference type="InterPro" id="IPR034466">
    <property type="entry name" value="Methyltransferase_Class_B"/>
</dbReference>
<evidence type="ECO:0000256" key="5">
    <source>
        <dbReference type="ARBA" id="ARBA00022723"/>
    </source>
</evidence>
<dbReference type="PROSITE" id="PS51332">
    <property type="entry name" value="B12_BINDING"/>
    <property type="match status" value="1"/>
</dbReference>
<keyword evidence="12" id="KW-1185">Reference proteome</keyword>
<dbReference type="SMART" id="SM00729">
    <property type="entry name" value="Elp3"/>
    <property type="match status" value="1"/>
</dbReference>
<dbReference type="CDD" id="cd01335">
    <property type="entry name" value="Radical_SAM"/>
    <property type="match status" value="1"/>
</dbReference>
<keyword evidence="5" id="KW-0479">Metal-binding</keyword>
<gene>
    <name evidence="11" type="ORF">O1G21_27285</name>
</gene>
<evidence type="ECO:0000313" key="12">
    <source>
        <dbReference type="Proteomes" id="UP001212821"/>
    </source>
</evidence>
<evidence type="ECO:0000256" key="7">
    <source>
        <dbReference type="ARBA" id="ARBA00023014"/>
    </source>
</evidence>
<sequence length="579" mass="63962">MRVVLVLPGSGYRNSSPTSLAGGEHLGLGTIAAYLRQFGHEVRILNFQVEDSMFGSPCTAEHVTERVLEDDPDVVGISVTGLTISQALTVTAEIKRRKPALHVCWGSHQAASCAEDILRNEPYVDSIVAGDGEIPMLKLVDALERGEPLSTVPGLWHREVEQSEGTLPLLQIKLTSKPPEPAIDLLPFPARDTLRELIERGIPVTDARIYTSRGCPFRCTFCVYPALGYLRRWRDRSAEKIVEEIRDLRDEFGITHFWFSDDNFTLPSPRSRFRALDLAEALIQADLGITYRVLMRADSVDGQEQLMAALADSGLTCAYMGLESGSPRRLAYLDKHTDPDVYRRAVRLVRKYRIGLQVGFIMFDPFTSWEDLAIDADFLRDIEEAYLYSNLSQVLYAYPGTPIATELVEKGLLPKDFNYKSGYREYAYEQPRIGQLADVLHKAGDKKWTDVDDFYRRLRMIDVPALLRSGPADLAHEVDAAVESTIKDQSRAGHEFFMAALKAGRAGDLAAVGDLVDGHYHASTHRVRELTSALAAFPKEVVGRFSAFTYVSAGSGPVTAATSGARPAEGSGLGVSGDC</sequence>
<dbReference type="InterPro" id="IPR006638">
    <property type="entry name" value="Elp3/MiaA/NifB-like_rSAM"/>
</dbReference>
<comment type="cofactor">
    <cofactor evidence="1">
        <name>[4Fe-4S] cluster</name>
        <dbReference type="ChEBI" id="CHEBI:49883"/>
    </cofactor>
</comment>
<dbReference type="SUPFAM" id="SSF102114">
    <property type="entry name" value="Radical SAM enzymes"/>
    <property type="match status" value="1"/>
</dbReference>
<keyword evidence="3" id="KW-0808">Transferase</keyword>
<dbReference type="SFLD" id="SFLDG01123">
    <property type="entry name" value="methyltransferase_(Class_B)"/>
    <property type="match status" value="1"/>
</dbReference>
<dbReference type="InterPro" id="IPR007197">
    <property type="entry name" value="rSAM"/>
</dbReference>
<reference evidence="12" key="1">
    <citation type="submission" date="2022-12" db="EMBL/GenBank/DDBJ databases">
        <authorList>
            <person name="Mo P."/>
        </authorList>
    </citation>
    <scope>NUCLEOTIDE SEQUENCE [LARGE SCALE GENOMIC DNA]</scope>
    <source>
        <strain evidence="12">HUAS 3-15</strain>
    </source>
</reference>
<keyword evidence="6" id="KW-0408">Iron</keyword>
<dbReference type="Gene3D" id="3.80.30.20">
    <property type="entry name" value="tm_1862 like domain"/>
    <property type="match status" value="1"/>
</dbReference>
<dbReference type="Pfam" id="PF04055">
    <property type="entry name" value="Radical_SAM"/>
    <property type="match status" value="1"/>
</dbReference>
<evidence type="ECO:0000256" key="8">
    <source>
        <dbReference type="SAM" id="MobiDB-lite"/>
    </source>
</evidence>
<evidence type="ECO:0000256" key="2">
    <source>
        <dbReference type="ARBA" id="ARBA00022603"/>
    </source>
</evidence>
<dbReference type="Gene3D" id="3.40.50.280">
    <property type="entry name" value="Cobalamin-binding domain"/>
    <property type="match status" value="1"/>
</dbReference>
<dbReference type="EMBL" id="CP115450">
    <property type="protein sequence ID" value="WBP89183.1"/>
    <property type="molecule type" value="Genomic_DNA"/>
</dbReference>
<dbReference type="SUPFAM" id="SSF52242">
    <property type="entry name" value="Cobalamin (vitamin B12)-binding domain"/>
    <property type="match status" value="1"/>
</dbReference>
<dbReference type="CDD" id="cd02068">
    <property type="entry name" value="radical_SAM_B12_BD"/>
    <property type="match status" value="1"/>
</dbReference>
<evidence type="ECO:0000256" key="3">
    <source>
        <dbReference type="ARBA" id="ARBA00022679"/>
    </source>
</evidence>
<feature type="region of interest" description="Disordered" evidence="8">
    <location>
        <begin position="558"/>
        <end position="579"/>
    </location>
</feature>
<dbReference type="Pfam" id="PF02310">
    <property type="entry name" value="B12-binding"/>
    <property type="match status" value="1"/>
</dbReference>
<dbReference type="SFLD" id="SFLDG01082">
    <property type="entry name" value="B12-binding_domain_containing"/>
    <property type="match status" value="1"/>
</dbReference>
<dbReference type="InterPro" id="IPR051198">
    <property type="entry name" value="BchE-like"/>
</dbReference>
<dbReference type="InterPro" id="IPR006158">
    <property type="entry name" value="Cobalamin-bd"/>
</dbReference>
<dbReference type="InterPro" id="IPR036724">
    <property type="entry name" value="Cobalamin-bd_sf"/>
</dbReference>
<keyword evidence="2" id="KW-0489">Methyltransferase</keyword>
<protein>
    <submittedName>
        <fullName evidence="11">Radical SAM protein</fullName>
    </submittedName>
</protein>
<name>A0ABY7Q985_9ACTN</name>
<dbReference type="PROSITE" id="PS51918">
    <property type="entry name" value="RADICAL_SAM"/>
    <property type="match status" value="1"/>
</dbReference>
<feature type="domain" description="Radical SAM core" evidence="10">
    <location>
        <begin position="199"/>
        <end position="436"/>
    </location>
</feature>
<evidence type="ECO:0000313" key="11">
    <source>
        <dbReference type="EMBL" id="WBP89183.1"/>
    </source>
</evidence>
<proteinExistence type="predicted"/>